<name>A0A4D4N3I7_STRAX</name>
<protein>
    <submittedName>
        <fullName evidence="3">Uncharacterized protein</fullName>
    </submittedName>
</protein>
<sequence length="188" mass="20628">MSGSRSFQIRTHLAGVTPGTYASRNEGVTSEPVTPPGYRCWSEASHTLVTLDTMTSHQTTQTMKPATAAKKLGVYLEATPAEFQEGVVSRSELNALQADPPEWLQELRRNGPHPRPVVAAKLGVSIAGLARGGVTDALTTEQIDALKQDQPEWLRKERATQAEVRKESARIKEQQEQKAKDAARGDRR</sequence>
<evidence type="ECO:0000313" key="5">
    <source>
        <dbReference type="Proteomes" id="UP000302139"/>
    </source>
</evidence>
<evidence type="ECO:0000313" key="4">
    <source>
        <dbReference type="Proteomes" id="UP000299211"/>
    </source>
</evidence>
<organism evidence="3 4">
    <name type="scientific">Streptomyces avermitilis</name>
    <dbReference type="NCBI Taxonomy" id="33903"/>
    <lineage>
        <taxon>Bacteria</taxon>
        <taxon>Bacillati</taxon>
        <taxon>Actinomycetota</taxon>
        <taxon>Actinomycetes</taxon>
        <taxon>Kitasatosporales</taxon>
        <taxon>Streptomycetaceae</taxon>
        <taxon>Streptomyces</taxon>
    </lineage>
</organism>
<dbReference type="STRING" id="33903.AQJ43_10595"/>
<gene>
    <name evidence="2" type="ORF">SAV14893_002630</name>
    <name evidence="3" type="ORF">SAV31267_085370</name>
</gene>
<accession>A0A4D4N3I7</accession>
<dbReference type="Pfam" id="PF19460">
    <property type="entry name" value="DUF5997"/>
    <property type="match status" value="1"/>
</dbReference>
<dbReference type="EMBL" id="BJHY01000001">
    <property type="protein sequence ID" value="GDY79052.1"/>
    <property type="molecule type" value="Genomic_DNA"/>
</dbReference>
<comment type="caution">
    <text evidence="3">The sequence shown here is derived from an EMBL/GenBank/DDBJ whole genome shotgun (WGS) entry which is preliminary data.</text>
</comment>
<reference evidence="3 4" key="1">
    <citation type="submission" date="2019-04" db="EMBL/GenBank/DDBJ databases">
        <title>Draft genome sequences of Streptomyces avermitilis ATCC 31267.</title>
        <authorList>
            <person name="Komaki H."/>
            <person name="Tamura T."/>
            <person name="Hosoyama A."/>
        </authorList>
    </citation>
    <scope>NUCLEOTIDE SEQUENCE [LARGE SCALE GENOMIC DNA]</scope>
    <source>
        <strain evidence="3 4">ATCC 31267</strain>
    </source>
</reference>
<proteinExistence type="predicted"/>
<dbReference type="EMBL" id="BJHX01000001">
    <property type="protein sequence ID" value="GDY60870.1"/>
    <property type="molecule type" value="Genomic_DNA"/>
</dbReference>
<dbReference type="Proteomes" id="UP000299211">
    <property type="component" value="Unassembled WGS sequence"/>
</dbReference>
<reference evidence="2 5" key="2">
    <citation type="submission" date="2019-04" db="EMBL/GenBank/DDBJ databases">
        <title>Draft genome sequences of Streptomyces avermitilis NBRC 14893.</title>
        <authorList>
            <person name="Komaki H."/>
            <person name="Tamura T."/>
            <person name="Hosoyama A."/>
        </authorList>
    </citation>
    <scope>NUCLEOTIDE SEQUENCE [LARGE SCALE GENOMIC DNA]</scope>
    <source>
        <strain evidence="2 5">NBRC 14893</strain>
    </source>
</reference>
<evidence type="ECO:0000313" key="3">
    <source>
        <dbReference type="EMBL" id="GDY79052.1"/>
    </source>
</evidence>
<dbReference type="Proteomes" id="UP000302139">
    <property type="component" value="Unassembled WGS sequence"/>
</dbReference>
<feature type="region of interest" description="Disordered" evidence="1">
    <location>
        <begin position="151"/>
        <end position="188"/>
    </location>
</feature>
<dbReference type="AlphaFoldDB" id="A0A4D4N3I7"/>
<dbReference type="InterPro" id="IPR046039">
    <property type="entry name" value="DUF5997"/>
</dbReference>
<evidence type="ECO:0000313" key="2">
    <source>
        <dbReference type="EMBL" id="GDY60870.1"/>
    </source>
</evidence>
<evidence type="ECO:0000256" key="1">
    <source>
        <dbReference type="SAM" id="MobiDB-lite"/>
    </source>
</evidence>